<dbReference type="EMBL" id="JACASF010000015">
    <property type="protein sequence ID" value="KAF6429585.1"/>
    <property type="molecule type" value="Genomic_DNA"/>
</dbReference>
<accession>A0A7J8E2S9</accession>
<sequence length="128" mass="13309">MEDPQAWRAARGHAPLRAEGREQSQHRGGCTSGSPVVPKDKRPGSWQVLSTSQVGSLTEAAPPLVSGMFPGFKNTSLRPGRSCSAVSAPARGSKSCGFVSGQGHVPPCGPSPALVRVVWEAVHVSLSL</sequence>
<comment type="caution">
    <text evidence="2">The sequence shown here is derived from an EMBL/GenBank/DDBJ whole genome shotgun (WGS) entry which is preliminary data.</text>
</comment>
<evidence type="ECO:0000256" key="1">
    <source>
        <dbReference type="SAM" id="MobiDB-lite"/>
    </source>
</evidence>
<dbReference type="Proteomes" id="UP000550707">
    <property type="component" value="Unassembled WGS sequence"/>
</dbReference>
<protein>
    <submittedName>
        <fullName evidence="2">Uncharacterized protein</fullName>
    </submittedName>
</protein>
<keyword evidence="3" id="KW-1185">Reference proteome</keyword>
<dbReference type="AlphaFoldDB" id="A0A7J8E2S9"/>
<gene>
    <name evidence="2" type="ORF">HJG59_008957</name>
</gene>
<reference evidence="2 3" key="1">
    <citation type="journal article" date="2020" name="Nature">
        <title>Six reference-quality genomes reveal evolution of bat adaptations.</title>
        <authorList>
            <person name="Jebb D."/>
            <person name="Huang Z."/>
            <person name="Pippel M."/>
            <person name="Hughes G.M."/>
            <person name="Lavrichenko K."/>
            <person name="Devanna P."/>
            <person name="Winkler S."/>
            <person name="Jermiin L.S."/>
            <person name="Skirmuntt E.C."/>
            <person name="Katzourakis A."/>
            <person name="Burkitt-Gray L."/>
            <person name="Ray D.A."/>
            <person name="Sullivan K.A.M."/>
            <person name="Roscito J.G."/>
            <person name="Kirilenko B.M."/>
            <person name="Davalos L.M."/>
            <person name="Corthals A.P."/>
            <person name="Power M.L."/>
            <person name="Jones G."/>
            <person name="Ransome R.D."/>
            <person name="Dechmann D.K.N."/>
            <person name="Locatelli A.G."/>
            <person name="Puechmaille S.J."/>
            <person name="Fedrigo O."/>
            <person name="Jarvis E.D."/>
            <person name="Hiller M."/>
            <person name="Vernes S.C."/>
            <person name="Myers E.W."/>
            <person name="Teeling E.C."/>
        </authorList>
    </citation>
    <scope>NUCLEOTIDE SEQUENCE [LARGE SCALE GENOMIC DNA]</scope>
    <source>
        <strain evidence="2">MMolMol1</strain>
        <tissue evidence="2">Muscle</tissue>
    </source>
</reference>
<dbReference type="InParanoid" id="A0A7J8E2S9"/>
<organism evidence="2 3">
    <name type="scientific">Molossus molossus</name>
    <name type="common">Pallas' mastiff bat</name>
    <name type="synonym">Vespertilio molossus</name>
    <dbReference type="NCBI Taxonomy" id="27622"/>
    <lineage>
        <taxon>Eukaryota</taxon>
        <taxon>Metazoa</taxon>
        <taxon>Chordata</taxon>
        <taxon>Craniata</taxon>
        <taxon>Vertebrata</taxon>
        <taxon>Euteleostomi</taxon>
        <taxon>Mammalia</taxon>
        <taxon>Eutheria</taxon>
        <taxon>Laurasiatheria</taxon>
        <taxon>Chiroptera</taxon>
        <taxon>Yangochiroptera</taxon>
        <taxon>Molossidae</taxon>
        <taxon>Molossus</taxon>
    </lineage>
</organism>
<feature type="compositionally biased region" description="Basic and acidic residues" evidence="1">
    <location>
        <begin position="16"/>
        <end position="25"/>
    </location>
</feature>
<evidence type="ECO:0000313" key="2">
    <source>
        <dbReference type="EMBL" id="KAF6429585.1"/>
    </source>
</evidence>
<evidence type="ECO:0000313" key="3">
    <source>
        <dbReference type="Proteomes" id="UP000550707"/>
    </source>
</evidence>
<name>A0A7J8E2S9_MOLMO</name>
<proteinExistence type="predicted"/>
<feature type="region of interest" description="Disordered" evidence="1">
    <location>
        <begin position="1"/>
        <end position="46"/>
    </location>
</feature>